<dbReference type="PROSITE" id="PS00571">
    <property type="entry name" value="AMIDASES"/>
    <property type="match status" value="1"/>
</dbReference>
<keyword evidence="3" id="KW-1185">Reference proteome</keyword>
<dbReference type="EMBL" id="BBNO01000003">
    <property type="protein sequence ID" value="GAO07629.1"/>
    <property type="molecule type" value="Genomic_DNA"/>
</dbReference>
<evidence type="ECO:0000313" key="2">
    <source>
        <dbReference type="EMBL" id="GAO07629.1"/>
    </source>
</evidence>
<dbReference type="Gene3D" id="3.90.1300.10">
    <property type="entry name" value="Amidase signature (AS) domain"/>
    <property type="match status" value="1"/>
</dbReference>
<dbReference type="RefSeq" id="WP_042152211.1">
    <property type="nucleotide sequence ID" value="NZ_BBNO01000003.1"/>
</dbReference>
<protein>
    <submittedName>
        <fullName evidence="2">Putative amidase</fullName>
    </submittedName>
</protein>
<dbReference type="InterPro" id="IPR000120">
    <property type="entry name" value="Amidase"/>
</dbReference>
<sequence>MTENDLLWLPARELVELQRRREVSAREILDAHLAQIDAVNPKVNAIITLAEDRAHELAARADAAVARGELLGPLHGLPVAHKDLAPTKGIRTTYGSPLYAGHVPDHDALVVEQLVHAGAVTVGKTNVPEFGAGIQSTNELFGPTRNPYDLSLTAGGSSGGAAAAVATGMVALADGGDTGGSLRNPAAFCNVVGLRPSVGTVPMWPATDPFAPLSIQGPIGRTVDDVALQMAVLTRADPRSPWGLGDPSRFHAGLEDDFSDVPVAWSPDLGGQLAVDDAVRTAMEPVPGALAGISRKVGVAAPDMTGADEAFRTLRGWYRALNYGDRYAANPEAFGIRVRQDIESGLATTSAGLMRAHKLRGLLFQRFVEFTREYRYLVTVTTQVLPWSADQLWPERIGHTRSENYLDCMRSMYWFTVLGVPALSVPAGFTADGLPVGVQIVGRSGDDLGVLRLARQIERTLGAGLRRPAVALPVTGGGTDGVRVTGGGTGSARVTG</sequence>
<dbReference type="OrthoDB" id="182039at2"/>
<evidence type="ECO:0000313" key="3">
    <source>
        <dbReference type="Proteomes" id="UP000048965"/>
    </source>
</evidence>
<feature type="domain" description="Amidase" evidence="1">
    <location>
        <begin position="27"/>
        <end position="450"/>
    </location>
</feature>
<name>A0A0P4R475_9ACTN</name>
<dbReference type="InterPro" id="IPR036928">
    <property type="entry name" value="AS_sf"/>
</dbReference>
<accession>A0A0P4R475</accession>
<dbReference type="InterPro" id="IPR023631">
    <property type="entry name" value="Amidase_dom"/>
</dbReference>
<dbReference type="GO" id="GO:0003824">
    <property type="term" value="F:catalytic activity"/>
    <property type="evidence" value="ECO:0007669"/>
    <property type="project" value="InterPro"/>
</dbReference>
<organism evidence="2 3">
    <name type="scientific">Streptomyces lydicamycinicus</name>
    <dbReference type="NCBI Taxonomy" id="1546107"/>
    <lineage>
        <taxon>Bacteria</taxon>
        <taxon>Bacillati</taxon>
        <taxon>Actinomycetota</taxon>
        <taxon>Actinomycetes</taxon>
        <taxon>Kitasatosporales</taxon>
        <taxon>Streptomycetaceae</taxon>
        <taxon>Streptomyces</taxon>
    </lineage>
</organism>
<dbReference type="PANTHER" id="PTHR11895:SF76">
    <property type="entry name" value="INDOLEACETAMIDE HYDROLASE"/>
    <property type="match status" value="1"/>
</dbReference>
<dbReference type="AlphaFoldDB" id="A0A0P4R475"/>
<dbReference type="Pfam" id="PF01425">
    <property type="entry name" value="Amidase"/>
    <property type="match status" value="1"/>
</dbReference>
<dbReference type="PANTHER" id="PTHR11895">
    <property type="entry name" value="TRANSAMIDASE"/>
    <property type="match status" value="1"/>
</dbReference>
<dbReference type="SUPFAM" id="SSF75304">
    <property type="entry name" value="Amidase signature (AS) enzymes"/>
    <property type="match status" value="1"/>
</dbReference>
<evidence type="ECO:0000259" key="1">
    <source>
        <dbReference type="Pfam" id="PF01425"/>
    </source>
</evidence>
<dbReference type="InterPro" id="IPR020556">
    <property type="entry name" value="Amidase_CS"/>
</dbReference>
<gene>
    <name evidence="2" type="ORF">TPA0598_03_00900</name>
</gene>
<reference evidence="3" key="1">
    <citation type="submission" date="2014-09" db="EMBL/GenBank/DDBJ databases">
        <title>Whole genome shotgun sequence of Streptomyces sp. NBRC 110027.</title>
        <authorList>
            <person name="Komaki H."/>
            <person name="Ichikawa N."/>
            <person name="Katano-Makiyama Y."/>
            <person name="Hosoyama A."/>
            <person name="Hashimoto M."/>
            <person name="Uohara A."/>
            <person name="Kitahashi Y."/>
            <person name="Ohji S."/>
            <person name="Kimura A."/>
            <person name="Yamazoe A."/>
            <person name="Igarashi Y."/>
            <person name="Fujita N."/>
        </authorList>
    </citation>
    <scope>NUCLEOTIDE SEQUENCE [LARGE SCALE GENOMIC DNA]</scope>
    <source>
        <strain evidence="3">NBRC 110027</strain>
    </source>
</reference>
<comment type="caution">
    <text evidence="2">The sequence shown here is derived from an EMBL/GenBank/DDBJ whole genome shotgun (WGS) entry which is preliminary data.</text>
</comment>
<proteinExistence type="predicted"/>
<reference evidence="2 3" key="2">
    <citation type="journal article" date="2015" name="Stand. Genomic Sci.">
        <title>Draft genome sequence of marine-derived Streptomyces sp. TP-A0598, a producer of anti-MRSA antibiotic lydicamycins.</title>
        <authorList>
            <person name="Komaki H."/>
            <person name="Ichikawa N."/>
            <person name="Hosoyama A."/>
            <person name="Fujita N."/>
            <person name="Igarashi Y."/>
        </authorList>
    </citation>
    <scope>NUCLEOTIDE SEQUENCE [LARGE SCALE GENOMIC DNA]</scope>
    <source>
        <strain evidence="2 3">NBRC 110027</strain>
    </source>
</reference>
<dbReference type="Proteomes" id="UP000048965">
    <property type="component" value="Unassembled WGS sequence"/>
</dbReference>